<protein>
    <submittedName>
        <fullName evidence="2">Uncharacterized protein</fullName>
    </submittedName>
</protein>
<evidence type="ECO:0000313" key="2">
    <source>
        <dbReference type="EMBL" id="NNB50439.1"/>
    </source>
</evidence>
<dbReference type="AlphaFoldDB" id="A0A9Q5FQV4"/>
<keyword evidence="1" id="KW-1133">Transmembrane helix</keyword>
<evidence type="ECO:0000313" key="3">
    <source>
        <dbReference type="Proteomes" id="UP000564604"/>
    </source>
</evidence>
<gene>
    <name evidence="2" type="ORF">HBN89_14355</name>
</gene>
<dbReference type="Proteomes" id="UP000564604">
    <property type="component" value="Unassembled WGS sequence"/>
</dbReference>
<reference evidence="2 3" key="1">
    <citation type="journal article" date="2020" name="Front. Microbiol.">
        <title>Genetic Organization of the aprX-lipA2 Operon Affects the Proteolytic Potential of Pseudomonas Species in Milk.</title>
        <authorList>
            <person name="Maier C."/>
            <person name="Huptas C."/>
            <person name="von Neubeck M."/>
            <person name="Scherer S."/>
            <person name="Wenning M."/>
            <person name="Lucking G."/>
        </authorList>
    </citation>
    <scope>NUCLEOTIDE SEQUENCE [LARGE SCALE GENOMIC DNA]</scope>
    <source>
        <strain evidence="2 3">WS 5094</strain>
    </source>
</reference>
<dbReference type="EMBL" id="JAAQYX010000018">
    <property type="protein sequence ID" value="NNB50439.1"/>
    <property type="molecule type" value="Genomic_DNA"/>
</dbReference>
<accession>A0A9Q5FQV4</accession>
<comment type="caution">
    <text evidence="2">The sequence shown here is derived from an EMBL/GenBank/DDBJ whole genome shotgun (WGS) entry which is preliminary data.</text>
</comment>
<feature type="transmembrane region" description="Helical" evidence="1">
    <location>
        <begin position="6"/>
        <end position="25"/>
    </location>
</feature>
<proteinExistence type="predicted"/>
<keyword evidence="1" id="KW-0812">Transmembrane</keyword>
<sequence>MMYDAIFGLMMLGGFFALGIGMWALGQWLRRQGFGPQLDVLDRQYTALQYQVNRLALPAAARFYGGMSTYNRLPLFGNKHQLVLIERVRMAIVQMEQEEKARQADKYFSLAR</sequence>
<organism evidence="2 3">
    <name type="scientific">Pseudomonas fragi</name>
    <dbReference type="NCBI Taxonomy" id="296"/>
    <lineage>
        <taxon>Bacteria</taxon>
        <taxon>Pseudomonadati</taxon>
        <taxon>Pseudomonadota</taxon>
        <taxon>Gammaproteobacteria</taxon>
        <taxon>Pseudomonadales</taxon>
        <taxon>Pseudomonadaceae</taxon>
        <taxon>Pseudomonas</taxon>
    </lineage>
</organism>
<name>A0A9Q5FQV4_PSEFR</name>
<evidence type="ECO:0000256" key="1">
    <source>
        <dbReference type="SAM" id="Phobius"/>
    </source>
</evidence>
<keyword evidence="1" id="KW-0472">Membrane</keyword>
<dbReference type="RefSeq" id="WP_169907698.1">
    <property type="nucleotide sequence ID" value="NZ_JAAQYX010000018.1"/>
</dbReference>